<dbReference type="Proteomes" id="UP000070544">
    <property type="component" value="Unassembled WGS sequence"/>
</dbReference>
<evidence type="ECO:0000256" key="1">
    <source>
        <dbReference type="SAM" id="MobiDB-lite"/>
    </source>
</evidence>
<feature type="region of interest" description="Disordered" evidence="1">
    <location>
        <begin position="1"/>
        <end position="25"/>
    </location>
</feature>
<dbReference type="AlphaFoldDB" id="A0A139A0B7"/>
<feature type="compositionally biased region" description="Polar residues" evidence="1">
    <location>
        <begin position="1"/>
        <end position="12"/>
    </location>
</feature>
<proteinExistence type="predicted"/>
<feature type="compositionally biased region" description="Basic and acidic residues" evidence="1">
    <location>
        <begin position="13"/>
        <end position="25"/>
    </location>
</feature>
<name>A0A139A0B7_GONPJ</name>
<protein>
    <submittedName>
        <fullName evidence="2">Uncharacterized protein</fullName>
    </submittedName>
</protein>
<reference evidence="2 3" key="1">
    <citation type="journal article" date="2015" name="Genome Biol. Evol.">
        <title>Phylogenomic analyses indicate that early fungi evolved digesting cell walls of algal ancestors of land plants.</title>
        <authorList>
            <person name="Chang Y."/>
            <person name="Wang S."/>
            <person name="Sekimoto S."/>
            <person name="Aerts A.L."/>
            <person name="Choi C."/>
            <person name="Clum A."/>
            <person name="LaButti K.M."/>
            <person name="Lindquist E.A."/>
            <person name="Yee Ngan C."/>
            <person name="Ohm R.A."/>
            <person name="Salamov A.A."/>
            <person name="Grigoriev I.V."/>
            <person name="Spatafora J.W."/>
            <person name="Berbee M.L."/>
        </authorList>
    </citation>
    <scope>NUCLEOTIDE SEQUENCE [LARGE SCALE GENOMIC DNA]</scope>
    <source>
        <strain evidence="2 3">JEL478</strain>
    </source>
</reference>
<keyword evidence="3" id="KW-1185">Reference proteome</keyword>
<organism evidence="2 3">
    <name type="scientific">Gonapodya prolifera (strain JEL478)</name>
    <name type="common">Monoblepharis prolifera</name>
    <dbReference type="NCBI Taxonomy" id="1344416"/>
    <lineage>
        <taxon>Eukaryota</taxon>
        <taxon>Fungi</taxon>
        <taxon>Fungi incertae sedis</taxon>
        <taxon>Chytridiomycota</taxon>
        <taxon>Chytridiomycota incertae sedis</taxon>
        <taxon>Monoblepharidomycetes</taxon>
        <taxon>Monoblepharidales</taxon>
        <taxon>Gonapodyaceae</taxon>
        <taxon>Gonapodya</taxon>
    </lineage>
</organism>
<dbReference type="OrthoDB" id="10419028at2759"/>
<dbReference type="EMBL" id="KQ965838">
    <property type="protein sequence ID" value="KXS10078.1"/>
    <property type="molecule type" value="Genomic_DNA"/>
</dbReference>
<evidence type="ECO:0000313" key="3">
    <source>
        <dbReference type="Proteomes" id="UP000070544"/>
    </source>
</evidence>
<evidence type="ECO:0000313" key="2">
    <source>
        <dbReference type="EMBL" id="KXS10078.1"/>
    </source>
</evidence>
<sequence>MVSNISRQQYTQDKLEEERESSTVERRVPVVPSKQEAENEINRIARVFGVPVDGDTVMWRQFKLTDLSLKFRIVSTAMSEFGRIDVPQTTLTSLTTLGEVADYFSKPIPLNPLDFDDPVRRMFTDRKNSLPLNLGFWEPVREVEKPLRRVEALKKGGSLGKRRI</sequence>
<gene>
    <name evidence="2" type="ORF">M427DRAFT_63013</name>
</gene>
<accession>A0A139A0B7</accession>